<comment type="caution">
    <text evidence="1">The sequence shown here is derived from an EMBL/GenBank/DDBJ whole genome shotgun (WGS) entry which is preliminary data.</text>
</comment>
<evidence type="ECO:0000313" key="2">
    <source>
        <dbReference type="Proteomes" id="UP000580856"/>
    </source>
</evidence>
<organism evidence="1 2">
    <name type="scientific">Desulfobaculum xiamenense</name>
    <dbReference type="NCBI Taxonomy" id="995050"/>
    <lineage>
        <taxon>Bacteria</taxon>
        <taxon>Pseudomonadati</taxon>
        <taxon>Thermodesulfobacteriota</taxon>
        <taxon>Desulfovibrionia</taxon>
        <taxon>Desulfovibrionales</taxon>
        <taxon>Desulfovibrionaceae</taxon>
        <taxon>Desulfobaculum</taxon>
    </lineage>
</organism>
<dbReference type="AlphaFoldDB" id="A0A846QJI7"/>
<dbReference type="RefSeq" id="WP_342448565.1">
    <property type="nucleotide sequence ID" value="NZ_JAATJA010000001.1"/>
</dbReference>
<protein>
    <submittedName>
        <fullName evidence="1">Uncharacterized protein</fullName>
    </submittedName>
</protein>
<name>A0A846QJI7_9BACT</name>
<keyword evidence="2" id="KW-1185">Reference proteome</keyword>
<accession>A0A846QJI7</accession>
<evidence type="ECO:0000313" key="1">
    <source>
        <dbReference type="EMBL" id="NJB66642.1"/>
    </source>
</evidence>
<dbReference type="EMBL" id="JAATJA010000001">
    <property type="protein sequence ID" value="NJB66642.1"/>
    <property type="molecule type" value="Genomic_DNA"/>
</dbReference>
<gene>
    <name evidence="1" type="ORF">GGQ74_000282</name>
</gene>
<dbReference type="Proteomes" id="UP000580856">
    <property type="component" value="Unassembled WGS sequence"/>
</dbReference>
<sequence length="136" mass="15736">MDENNNIRRLPGDRCMYFRMGRCLYEEMANPGYHERFRCSMLSNLENAYDDFLDRAEAFNLDEELAGRIWQTFLERFVRTGIDCPDYVPGEWEGVAGCALALGFLCLKALPECEGQCSRFRTPSRGVRDGRNDDNI</sequence>
<proteinExistence type="predicted"/>
<reference evidence="1 2" key="1">
    <citation type="submission" date="2020-03" db="EMBL/GenBank/DDBJ databases">
        <title>Genomic Encyclopedia of Type Strains, Phase IV (KMG-IV): sequencing the most valuable type-strain genomes for metagenomic binning, comparative biology and taxonomic classification.</title>
        <authorList>
            <person name="Goeker M."/>
        </authorList>
    </citation>
    <scope>NUCLEOTIDE SEQUENCE [LARGE SCALE GENOMIC DNA]</scope>
    <source>
        <strain evidence="1 2">DSM 24233</strain>
    </source>
</reference>